<protein>
    <submittedName>
        <fullName evidence="1">Uncharacterized protein</fullName>
    </submittedName>
</protein>
<proteinExistence type="predicted"/>
<name>A0A4Z1CF22_9RHOB</name>
<dbReference type="Proteomes" id="UP000297972">
    <property type="component" value="Unassembled WGS sequence"/>
</dbReference>
<dbReference type="AlphaFoldDB" id="A0A4Z1CF22"/>
<gene>
    <name evidence="1" type="ORF">E4L95_14870</name>
</gene>
<evidence type="ECO:0000313" key="2">
    <source>
        <dbReference type="Proteomes" id="UP000297972"/>
    </source>
</evidence>
<sequence>MTFIDADFFNRISLSGPIFKEDGSFDIALYLRATELKTTLPEPPAFAYSICENTARLSQLPLNISGPIGQIGC</sequence>
<dbReference type="EMBL" id="SRPG01000159">
    <property type="protein sequence ID" value="TGN55606.1"/>
    <property type="molecule type" value="Genomic_DNA"/>
</dbReference>
<comment type="caution">
    <text evidence="1">The sequence shown here is derived from an EMBL/GenBank/DDBJ whole genome shotgun (WGS) entry which is preliminary data.</text>
</comment>
<evidence type="ECO:0000313" key="1">
    <source>
        <dbReference type="EMBL" id="TGN55606.1"/>
    </source>
</evidence>
<accession>A0A4Z1CF22</accession>
<dbReference type="RefSeq" id="WP_168217503.1">
    <property type="nucleotide sequence ID" value="NZ_SRPG01000159.1"/>
</dbReference>
<reference evidence="1 2" key="1">
    <citation type="submission" date="2019-03" db="EMBL/GenBank/DDBJ databases">
        <authorList>
            <person name="Li J."/>
        </authorList>
    </citation>
    <scope>NUCLEOTIDE SEQUENCE [LARGE SCALE GENOMIC DNA]</scope>
    <source>
        <strain evidence="1 2">3058</strain>
    </source>
</reference>
<keyword evidence="2" id="KW-1185">Reference proteome</keyword>
<organism evidence="1 2">
    <name type="scientific">Paracoccus liaowanqingii</name>
    <dbReference type="NCBI Taxonomy" id="2560053"/>
    <lineage>
        <taxon>Bacteria</taxon>
        <taxon>Pseudomonadati</taxon>
        <taxon>Pseudomonadota</taxon>
        <taxon>Alphaproteobacteria</taxon>
        <taxon>Rhodobacterales</taxon>
        <taxon>Paracoccaceae</taxon>
        <taxon>Paracoccus</taxon>
    </lineage>
</organism>